<name>A0A3D8QL45_9HELO</name>
<evidence type="ECO:0000256" key="1">
    <source>
        <dbReference type="ARBA" id="ARBA00023015"/>
    </source>
</evidence>
<protein>
    <recommendedName>
        <fullName evidence="5">Xylanolytic transcriptional activator regulatory domain-containing protein</fullName>
    </recommendedName>
</protein>
<evidence type="ECO:0000256" key="2">
    <source>
        <dbReference type="ARBA" id="ARBA00023163"/>
    </source>
</evidence>
<dbReference type="GO" id="GO:0006351">
    <property type="term" value="P:DNA-templated transcription"/>
    <property type="evidence" value="ECO:0007669"/>
    <property type="project" value="InterPro"/>
</dbReference>
<evidence type="ECO:0000313" key="6">
    <source>
        <dbReference type="EMBL" id="RDW62431.1"/>
    </source>
</evidence>
<gene>
    <name evidence="6" type="ORF">BP6252_11864</name>
</gene>
<keyword evidence="1" id="KW-0805">Transcription regulation</keyword>
<feature type="compositionally biased region" description="Polar residues" evidence="4">
    <location>
        <begin position="17"/>
        <end position="43"/>
    </location>
</feature>
<reference evidence="6 7" key="1">
    <citation type="journal article" date="2018" name="IMA Fungus">
        <title>IMA Genome-F 9: Draft genome sequence of Annulohypoxylon stygium, Aspergillus mulundensis, Berkeleyomyces basicola (syn. Thielaviopsis basicola), Ceratocystis smalleyi, two Cercospora beticola strains, Coleophoma cylindrospora, Fusarium fracticaudum, Phialophora cf. hyalina, and Morchella septimelata.</title>
        <authorList>
            <person name="Wingfield B.D."/>
            <person name="Bills G.F."/>
            <person name="Dong Y."/>
            <person name="Huang W."/>
            <person name="Nel W.J."/>
            <person name="Swalarsk-Parry B.S."/>
            <person name="Vaghefi N."/>
            <person name="Wilken P.M."/>
            <person name="An Z."/>
            <person name="de Beer Z.W."/>
            <person name="De Vos L."/>
            <person name="Chen L."/>
            <person name="Duong T.A."/>
            <person name="Gao Y."/>
            <person name="Hammerbacher A."/>
            <person name="Kikkert J.R."/>
            <person name="Li Y."/>
            <person name="Li H."/>
            <person name="Li K."/>
            <person name="Li Q."/>
            <person name="Liu X."/>
            <person name="Ma X."/>
            <person name="Naidoo K."/>
            <person name="Pethybridge S.J."/>
            <person name="Sun J."/>
            <person name="Steenkamp E.T."/>
            <person name="van der Nest M.A."/>
            <person name="van Wyk S."/>
            <person name="Wingfield M.J."/>
            <person name="Xiong C."/>
            <person name="Yue Q."/>
            <person name="Zhang X."/>
        </authorList>
    </citation>
    <scope>NUCLEOTIDE SEQUENCE [LARGE SCALE GENOMIC DNA]</scope>
    <source>
        <strain evidence="6 7">BP6252</strain>
    </source>
</reference>
<dbReference type="Pfam" id="PF04082">
    <property type="entry name" value="Fungal_trans"/>
    <property type="match status" value="1"/>
</dbReference>
<comment type="caution">
    <text evidence="6">The sequence shown here is derived from an EMBL/GenBank/DDBJ whole genome shotgun (WGS) entry which is preliminary data.</text>
</comment>
<dbReference type="PANTHER" id="PTHR47424:SF12">
    <property type="entry name" value="TRANSCRIPTION FACTOR ASQA"/>
    <property type="match status" value="1"/>
</dbReference>
<dbReference type="GO" id="GO:0000435">
    <property type="term" value="P:positive regulation of transcription from RNA polymerase II promoter by galactose"/>
    <property type="evidence" value="ECO:0007669"/>
    <property type="project" value="TreeGrafter"/>
</dbReference>
<dbReference type="AlphaFoldDB" id="A0A3D8QL45"/>
<dbReference type="OrthoDB" id="2283488at2759"/>
<evidence type="ECO:0000313" key="7">
    <source>
        <dbReference type="Proteomes" id="UP000256645"/>
    </source>
</evidence>
<dbReference type="SMART" id="SM00906">
    <property type="entry name" value="Fungal_trans"/>
    <property type="match status" value="1"/>
</dbReference>
<keyword evidence="2" id="KW-0804">Transcription</keyword>
<feature type="region of interest" description="Disordered" evidence="4">
    <location>
        <begin position="17"/>
        <end position="48"/>
    </location>
</feature>
<dbReference type="GO" id="GO:0000981">
    <property type="term" value="F:DNA-binding transcription factor activity, RNA polymerase II-specific"/>
    <property type="evidence" value="ECO:0007669"/>
    <property type="project" value="TreeGrafter"/>
</dbReference>
<accession>A0A3D8QL45</accession>
<dbReference type="GO" id="GO:0000978">
    <property type="term" value="F:RNA polymerase II cis-regulatory region sequence-specific DNA binding"/>
    <property type="evidence" value="ECO:0007669"/>
    <property type="project" value="TreeGrafter"/>
</dbReference>
<dbReference type="GO" id="GO:0008270">
    <property type="term" value="F:zinc ion binding"/>
    <property type="evidence" value="ECO:0007669"/>
    <property type="project" value="InterPro"/>
</dbReference>
<dbReference type="PANTHER" id="PTHR47424">
    <property type="entry name" value="REGULATORY PROTEIN GAL4"/>
    <property type="match status" value="1"/>
</dbReference>
<dbReference type="InterPro" id="IPR051127">
    <property type="entry name" value="Fungal_SecMet_Regulators"/>
</dbReference>
<feature type="domain" description="Xylanolytic transcriptional activator regulatory" evidence="5">
    <location>
        <begin position="248"/>
        <end position="318"/>
    </location>
</feature>
<evidence type="ECO:0000256" key="3">
    <source>
        <dbReference type="ARBA" id="ARBA00023242"/>
    </source>
</evidence>
<evidence type="ECO:0000256" key="4">
    <source>
        <dbReference type="SAM" id="MobiDB-lite"/>
    </source>
</evidence>
<keyword evidence="7" id="KW-1185">Reference proteome</keyword>
<dbReference type="Proteomes" id="UP000256645">
    <property type="component" value="Unassembled WGS sequence"/>
</dbReference>
<proteinExistence type="predicted"/>
<organism evidence="6 7">
    <name type="scientific">Coleophoma cylindrospora</name>
    <dbReference type="NCBI Taxonomy" id="1849047"/>
    <lineage>
        <taxon>Eukaryota</taxon>
        <taxon>Fungi</taxon>
        <taxon>Dikarya</taxon>
        <taxon>Ascomycota</taxon>
        <taxon>Pezizomycotina</taxon>
        <taxon>Leotiomycetes</taxon>
        <taxon>Helotiales</taxon>
        <taxon>Dermateaceae</taxon>
        <taxon>Coleophoma</taxon>
    </lineage>
</organism>
<evidence type="ECO:0000259" key="5">
    <source>
        <dbReference type="SMART" id="SM00906"/>
    </source>
</evidence>
<dbReference type="InterPro" id="IPR007219">
    <property type="entry name" value="XnlR_reg_dom"/>
</dbReference>
<sequence>MSATLLEYYTNRIDESSASFARSSDDTPPSESLANKQSISFGSVPTEPREVHETQWKGFAIIDPLTNSTIHYGPSSIPTFVEKIVSRLHSEGYKHISASSINPKPESATCVLSYGSIPNFFSGFPRRQEELFIQLFWQTYQFIVPTICEKDFREHFDSLWLSSTPKVERDSSPLVDIVLAICIKYGRSFTQAPCPHYDVCDTIFASVAYFRRCQIALMDQWENPTLMTVQCYAFVVFYLHEASWNNMAYAALGTAVGLAKTIGLHLEPPNHLSRQERERRKRIWWLLYIMDTRISIELSRPWAISEIYISLPAQDQELSQLEFPGLSPSSEHITCLDSYVQEIKLFQATRMVYTAFYSEINDTLPPDNDTNTYTMVHLEASAERLAKCMEPLHNWLRDLPEGLKLKRTNGGTPLSADRTLVKKDTTTPQWLELQCITLELRYHNTAIAFYRQFISLDPPDSMTPLANMHALAALNHSITVTYLVQTIQFDFSIFSGLFEACKVLWQASLTMLAYSLPYPLSPETKATHAAIACAVLAFDVWSTHCPAAVKCAAVLRDLEPIFKWRSGNV</sequence>
<dbReference type="EMBL" id="PDLM01000014">
    <property type="protein sequence ID" value="RDW62431.1"/>
    <property type="molecule type" value="Genomic_DNA"/>
</dbReference>
<dbReference type="GO" id="GO:0005634">
    <property type="term" value="C:nucleus"/>
    <property type="evidence" value="ECO:0007669"/>
    <property type="project" value="TreeGrafter"/>
</dbReference>
<dbReference type="CDD" id="cd12148">
    <property type="entry name" value="fungal_TF_MHR"/>
    <property type="match status" value="1"/>
</dbReference>
<keyword evidence="3" id="KW-0539">Nucleus</keyword>